<dbReference type="EMBL" id="BK015512">
    <property type="protein sequence ID" value="DAE10483.1"/>
    <property type="molecule type" value="Genomic_DNA"/>
</dbReference>
<protein>
    <submittedName>
        <fullName evidence="4">Terminase large subunit</fullName>
    </submittedName>
</protein>
<dbReference type="InterPro" id="IPR027417">
    <property type="entry name" value="P-loop_NTPase"/>
</dbReference>
<accession>A0A8S5PVI0</accession>
<dbReference type="InterPro" id="IPR004042">
    <property type="entry name" value="Intein_endonuc_central"/>
</dbReference>
<dbReference type="Pfam" id="PF14528">
    <property type="entry name" value="LAGLIDADG_3"/>
    <property type="match status" value="1"/>
</dbReference>
<keyword evidence="2" id="KW-0651">Protein splicing</keyword>
<dbReference type="Gene3D" id="3.30.420.240">
    <property type="match status" value="1"/>
</dbReference>
<dbReference type="Gene3D" id="2.170.16.10">
    <property type="entry name" value="Hedgehog/Intein (Hint) domain"/>
    <property type="match status" value="1"/>
</dbReference>
<dbReference type="Gene3D" id="3.10.28.10">
    <property type="entry name" value="Homing endonucleases"/>
    <property type="match status" value="1"/>
</dbReference>
<dbReference type="GO" id="GO:0016539">
    <property type="term" value="P:intein-mediated protein splicing"/>
    <property type="evidence" value="ECO:0007669"/>
    <property type="project" value="InterPro"/>
</dbReference>
<dbReference type="SUPFAM" id="SSF51294">
    <property type="entry name" value="Hedgehog/intein (Hint) domain"/>
    <property type="match status" value="1"/>
</dbReference>
<evidence type="ECO:0000256" key="2">
    <source>
        <dbReference type="ARBA" id="ARBA00023000"/>
    </source>
</evidence>
<dbReference type="GO" id="GO:0004519">
    <property type="term" value="F:endonuclease activity"/>
    <property type="evidence" value="ECO:0007669"/>
    <property type="project" value="InterPro"/>
</dbReference>
<organism evidence="4">
    <name type="scientific">Siphoviridae sp. ctrAf3</name>
    <dbReference type="NCBI Taxonomy" id="2825687"/>
    <lineage>
        <taxon>Viruses</taxon>
        <taxon>Duplodnaviria</taxon>
        <taxon>Heunggongvirae</taxon>
        <taxon>Uroviricota</taxon>
        <taxon>Caudoviricetes</taxon>
    </lineage>
</organism>
<dbReference type="InterPro" id="IPR006142">
    <property type="entry name" value="INTEIN"/>
</dbReference>
<proteinExistence type="predicted"/>
<reference evidence="4" key="1">
    <citation type="journal article" date="2021" name="Proc. Natl. Acad. Sci. U.S.A.">
        <title>A Catalog of Tens of Thousands of Viruses from Human Metagenomes Reveals Hidden Associations with Chronic Diseases.</title>
        <authorList>
            <person name="Tisza M.J."/>
            <person name="Buck C.B."/>
        </authorList>
    </citation>
    <scope>NUCLEOTIDE SEQUENCE</scope>
    <source>
        <strain evidence="4">CtrAf3</strain>
    </source>
</reference>
<dbReference type="InterPro" id="IPR006141">
    <property type="entry name" value="Intein_N"/>
</dbReference>
<name>A0A8S5PVI0_9CAUD</name>
<dbReference type="InterPro" id="IPR036844">
    <property type="entry name" value="Hint_dom_sf"/>
</dbReference>
<dbReference type="PROSITE" id="PS50817">
    <property type="entry name" value="INTEIN_N_TER"/>
    <property type="match status" value="1"/>
</dbReference>
<dbReference type="PRINTS" id="PR00379">
    <property type="entry name" value="INTEIN"/>
</dbReference>
<evidence type="ECO:0000256" key="1">
    <source>
        <dbReference type="ARBA" id="ARBA00022813"/>
    </source>
</evidence>
<sequence length="887" mass="101189">MAKVSANQIQPVYSHWEGLTDEQFMMSMTDFEEYCRNSIIYDKNGHPVTFELNEAQKLTADTILKAIEPILTKKPTPSIRVCIHKSRQMGITTLCLKLEQYIMSKVTHFNTIHIMPTEPEADELRDRKLMPMLQATHPDLMPVMISSGNHIDFKEFEGNLLDNRLTYGSAGAKGGYHGRMSPVDTPIITPEGWKKMGELKVGDRVFGRDGSPAKVIGVYPQGKKQNYTVKMKNGSQLEAGLEHRWLIKKKHSSPFTVVDTAELQHRLEKGLTCLLPLSSPIEFPQKEVPLDPYLLGVLIGDAWLGSKSNRRVSLSTKEPEFLKLGDSYAKDRGIYSVNFGVSVFDALEKLGLSRKKSVEKFVPDTYLHNSVEARRKLLAGLLDTDGYYNRTSRQIEYSTVSERLAHDVKELILSLGGKATITKRDTPGFRGEGFTGNISYRVMMRTNFNPFRLGRHRSRWVKPREFKYTEVASITPSRKVESVCIAVDNEDHAYISGEDFVVSHNTIHFLVEDEFAKYLDPFTLEAGILPAMSGNTIRIVLFTAKGMNHAYDLSKTAQDPESDWVYLFLPWYVMSEYEMTPVGKYESLRGLSDYDIFLFEEFKRAGVPKNKWQAKAMWYNYTFINEAKRDTKYMYENYPTIAEESFKASGSPIFDANKIREWEKQPYKKLDVFYREGKTVFEYTDDGVIREKEPPRRGQTYIIGADPADGEVAGDDSALVVFKLTDDKISAVCSYNGSISQNDFAELLYDVAMRYNEALIVPERNTGQLMIKWLTEIKGYFNIWTDASKVSNYNNLGVYTTVATKNEAIGRIKFLINNGHYEDFDPRFCEQAKYFTYERTPSGQLRAAAAGGHHDDTVMCRVIAMMALDMERFGNYNEMAIKDGRKY</sequence>
<dbReference type="Gene3D" id="3.40.50.300">
    <property type="entry name" value="P-loop containing nucleotide triphosphate hydrolases"/>
    <property type="match status" value="1"/>
</dbReference>
<dbReference type="InterPro" id="IPR027434">
    <property type="entry name" value="Homing_endonucl"/>
</dbReference>
<feature type="domain" description="DOD-type homing endonuclease" evidence="3">
    <location>
        <begin position="294"/>
        <end position="417"/>
    </location>
</feature>
<evidence type="ECO:0000259" key="3">
    <source>
        <dbReference type="PROSITE" id="PS50819"/>
    </source>
</evidence>
<dbReference type="InterPro" id="IPR004860">
    <property type="entry name" value="LAGLIDADG_dom"/>
</dbReference>
<dbReference type="SUPFAM" id="SSF55608">
    <property type="entry name" value="Homing endonucleases"/>
    <property type="match status" value="1"/>
</dbReference>
<dbReference type="PROSITE" id="PS50819">
    <property type="entry name" value="INTEIN_ENDONUCLEASE"/>
    <property type="match status" value="1"/>
</dbReference>
<keyword evidence="1" id="KW-0068">Autocatalytic cleavage</keyword>
<evidence type="ECO:0000313" key="4">
    <source>
        <dbReference type="EMBL" id="DAE10483.1"/>
    </source>
</evidence>